<sequence length="283" mass="32291">MKNFWIYEDEDPYTLKSISERGILKAEKKLGVRLPEEYKALILEQNGGYINFNAFPSERPTSWAKDHVQFDYLLGIGKKDGILESKAFIKEWGLPDNLVLIHGDGHTWIALDYRETKENPPVHYFDSEFEENFRLAGSFGEFLSKLYTDDSIDDDRCGHTGGIHSGNADIPYVYSEDAITKEKAEQILTENSAADLYQIHYYPIEGLDDLNWLLTKIKESSLIANIENGVELAVVLESIISHHKDLILDNEQTRRLVLDISAILKNLNDSVIDILLLQIKDSL</sequence>
<dbReference type="AlphaFoldDB" id="A0A7Z0WV60"/>
<dbReference type="Proteomes" id="UP001216709">
    <property type="component" value="Unassembled WGS sequence"/>
</dbReference>
<feature type="domain" description="Knr4/Smi1-like" evidence="1">
    <location>
        <begin position="17"/>
        <end position="145"/>
    </location>
</feature>
<proteinExistence type="predicted"/>
<reference evidence="2" key="2">
    <citation type="submission" date="2022-12" db="EMBL/GenBank/DDBJ databases">
        <title>Draft Genome Sequences of Bacillus licheniformis and Bacillus paralicheniformis strains isolated from Irish skim milk powders.</title>
        <authorList>
            <person name="Lourenco A."/>
            <person name="Li F."/>
            <person name="Geraldine D."/>
            <person name="Tobin J.T."/>
            <person name="Butler F."/>
            <person name="Jordan K."/>
            <person name="Obrien T."/>
        </authorList>
    </citation>
    <scope>NUCLEOTIDE SEQUENCE</scope>
    <source>
        <strain evidence="2">3370</strain>
    </source>
</reference>
<dbReference type="InterPro" id="IPR037883">
    <property type="entry name" value="Knr4/Smi1-like_sf"/>
</dbReference>
<name>A0A7Z0WV60_9BACI</name>
<dbReference type="Proteomes" id="UP000185604">
    <property type="component" value="Unassembled WGS sequence"/>
</dbReference>
<evidence type="ECO:0000259" key="1">
    <source>
        <dbReference type="SMART" id="SM00860"/>
    </source>
</evidence>
<reference evidence="3 4" key="1">
    <citation type="journal article" date="2016" name="Front. Microbiol.">
        <title>High-Level Heat Resistance of Spores of Bacillus amyloliquefaciens and Bacillus licheniformis Results from the Presence of a spoVA Operon in a Tn1546 Transposon.</title>
        <authorList>
            <person name="Berendsen E.M."/>
            <person name="Koning R.A."/>
            <person name="Boekhorst J."/>
            <person name="de Jong A."/>
            <person name="Kuipers O.P."/>
            <person name="Wells-Bennik M.H."/>
        </authorList>
    </citation>
    <scope>NUCLEOTIDE SEQUENCE [LARGE SCALE GENOMIC DNA]</scope>
    <source>
        <strain evidence="3 4">B4121</strain>
    </source>
</reference>
<dbReference type="EMBL" id="JARAFO010000078">
    <property type="protein sequence ID" value="MDE1453997.1"/>
    <property type="molecule type" value="Genomic_DNA"/>
</dbReference>
<organism evidence="3 4">
    <name type="scientific">Bacillus paralicheniformis</name>
    <dbReference type="NCBI Taxonomy" id="1648923"/>
    <lineage>
        <taxon>Bacteria</taxon>
        <taxon>Bacillati</taxon>
        <taxon>Bacillota</taxon>
        <taxon>Bacilli</taxon>
        <taxon>Bacillales</taxon>
        <taxon>Bacillaceae</taxon>
        <taxon>Bacillus</taxon>
    </lineage>
</organism>
<evidence type="ECO:0000313" key="3">
    <source>
        <dbReference type="EMBL" id="OLF89973.1"/>
    </source>
</evidence>
<dbReference type="InterPro" id="IPR018958">
    <property type="entry name" value="Knr4/Smi1-like_dom"/>
</dbReference>
<accession>A0A7Z0WV60</accession>
<evidence type="ECO:0000313" key="2">
    <source>
        <dbReference type="EMBL" id="MDE1453997.1"/>
    </source>
</evidence>
<protein>
    <submittedName>
        <fullName evidence="2">SMI1/KNR4 family protein</fullName>
    </submittedName>
</protein>
<comment type="caution">
    <text evidence="3">The sequence shown here is derived from an EMBL/GenBank/DDBJ whole genome shotgun (WGS) entry which is preliminary data.</text>
</comment>
<dbReference type="Pfam" id="PF14568">
    <property type="entry name" value="SUKH_6"/>
    <property type="match status" value="1"/>
</dbReference>
<dbReference type="SMART" id="SM00860">
    <property type="entry name" value="SMI1_KNR4"/>
    <property type="match status" value="1"/>
</dbReference>
<evidence type="ECO:0000313" key="4">
    <source>
        <dbReference type="Proteomes" id="UP000185604"/>
    </source>
</evidence>
<dbReference type="SUPFAM" id="SSF160631">
    <property type="entry name" value="SMI1/KNR4-like"/>
    <property type="match status" value="1"/>
</dbReference>
<dbReference type="Gene3D" id="3.40.1580.10">
    <property type="entry name" value="SMI1/KNR4-like"/>
    <property type="match status" value="1"/>
</dbReference>
<gene>
    <name evidence="3" type="ORF">B4121_3248</name>
    <name evidence="2" type="ORF">PVN32_17700</name>
</gene>
<dbReference type="RefSeq" id="WP_025811307.1">
    <property type="nucleotide sequence ID" value="NZ_AP023088.1"/>
</dbReference>
<dbReference type="EMBL" id="LKPO01000021">
    <property type="protein sequence ID" value="OLF89973.1"/>
    <property type="molecule type" value="Genomic_DNA"/>
</dbReference>